<dbReference type="STRING" id="983920.Y88_1145"/>
<feature type="domain" description="O-antigen ligase-related" evidence="6">
    <location>
        <begin position="226"/>
        <end position="358"/>
    </location>
</feature>
<feature type="transmembrane region" description="Helical" evidence="5">
    <location>
        <begin position="70"/>
        <end position="90"/>
    </location>
</feature>
<keyword evidence="2 5" id="KW-0812">Transmembrane</keyword>
<keyword evidence="4 5" id="KW-0472">Membrane</keyword>
<evidence type="ECO:0000256" key="5">
    <source>
        <dbReference type="SAM" id="Phobius"/>
    </source>
</evidence>
<dbReference type="AlphaFoldDB" id="F1Z8E2"/>
<sequence length="432" mass="46816">MDSPADHPDDLAEVLISRTIQCTWIFYAVGALYMVGPALGWTLAAMAAWRLYIAPALPVAQRPQPVPMAVKLWLGGMTGMLVVLIVGHSLNTLGAAQTIKSATGWAKGWALLGLYPFAGAVLDIRASVIYRAICRLGLQTICLMPLFMIAPLAGLPGLLYVSPLSVLGGSGPEFFAVTLYIIDPENGASRWQFYAPWAPAAGMVAVVHMICALQERRPGWKVVGLLANVMISYFSQSRMAILATAIIWPVAILVARLNRPRVWFALAPIVLAIGVFGNTINDMIDKAVQDFQGARADSSRVRAALGRIAVQRWRDEAPWFGHGIVERGPHMVEFMPIGSHHSWYGLLFVKGLLGVICLAVPLIASTASIALQSMRSRDARTAFAMLLVLLFYSFGENLEVLGYLIWPGLLIIGIGSQSRDRISSMPPAPAES</sequence>
<evidence type="ECO:0000313" key="7">
    <source>
        <dbReference type="EMBL" id="EGD59083.1"/>
    </source>
</evidence>
<dbReference type="InParanoid" id="F1Z8E2"/>
<accession>F1Z8E2</accession>
<dbReference type="eggNOG" id="COG3307">
    <property type="taxonomic scope" value="Bacteria"/>
</dbReference>
<dbReference type="HOGENOM" id="CLU_054947_0_0_5"/>
<dbReference type="Pfam" id="PF04932">
    <property type="entry name" value="Wzy_C"/>
    <property type="match status" value="1"/>
</dbReference>
<feature type="transmembrane region" description="Helical" evidence="5">
    <location>
        <begin position="24"/>
        <end position="49"/>
    </location>
</feature>
<comment type="caution">
    <text evidence="7">The sequence shown here is derived from an EMBL/GenBank/DDBJ whole genome shotgun (WGS) entry which is preliminary data.</text>
</comment>
<feature type="transmembrane region" description="Helical" evidence="5">
    <location>
        <begin position="102"/>
        <end position="124"/>
    </location>
</feature>
<dbReference type="GO" id="GO:0016020">
    <property type="term" value="C:membrane"/>
    <property type="evidence" value="ECO:0007669"/>
    <property type="project" value="UniProtKB-SubCell"/>
</dbReference>
<name>F1Z8E2_9SPHN</name>
<evidence type="ECO:0000313" key="8">
    <source>
        <dbReference type="Proteomes" id="UP000004728"/>
    </source>
</evidence>
<evidence type="ECO:0000256" key="2">
    <source>
        <dbReference type="ARBA" id="ARBA00022692"/>
    </source>
</evidence>
<feature type="transmembrane region" description="Helical" evidence="5">
    <location>
        <begin position="233"/>
        <end position="255"/>
    </location>
</feature>
<organism evidence="7 8">
    <name type="scientific">Novosphingobium nitrogenifigens DSM 19370</name>
    <dbReference type="NCBI Taxonomy" id="983920"/>
    <lineage>
        <taxon>Bacteria</taxon>
        <taxon>Pseudomonadati</taxon>
        <taxon>Pseudomonadota</taxon>
        <taxon>Alphaproteobacteria</taxon>
        <taxon>Sphingomonadales</taxon>
        <taxon>Sphingomonadaceae</taxon>
        <taxon>Novosphingobium</taxon>
    </lineage>
</organism>
<dbReference type="OrthoDB" id="484624at2"/>
<feature type="transmembrane region" description="Helical" evidence="5">
    <location>
        <begin position="160"/>
        <end position="182"/>
    </location>
</feature>
<protein>
    <recommendedName>
        <fullName evidence="6">O-antigen ligase-related domain-containing protein</fullName>
    </recommendedName>
</protein>
<reference evidence="7 8" key="1">
    <citation type="journal article" date="2012" name="J. Bacteriol.">
        <title>Draft Genome Sequence of Novosphingobium nitrogenifigens Y88T.</title>
        <authorList>
            <person name="Strabala T.J."/>
            <person name="Macdonald L."/>
            <person name="Liu V."/>
            <person name="Smit A.M."/>
        </authorList>
    </citation>
    <scope>NUCLEOTIDE SEQUENCE [LARGE SCALE GENOMIC DNA]</scope>
    <source>
        <strain evidence="7 8">DSM 19370</strain>
    </source>
</reference>
<gene>
    <name evidence="7" type="ORF">Y88_1145</name>
</gene>
<evidence type="ECO:0000256" key="1">
    <source>
        <dbReference type="ARBA" id="ARBA00004141"/>
    </source>
</evidence>
<keyword evidence="3 5" id="KW-1133">Transmembrane helix</keyword>
<dbReference type="EMBL" id="AEWJ01000037">
    <property type="protein sequence ID" value="EGD59083.1"/>
    <property type="molecule type" value="Genomic_DNA"/>
</dbReference>
<proteinExistence type="predicted"/>
<evidence type="ECO:0000256" key="3">
    <source>
        <dbReference type="ARBA" id="ARBA00022989"/>
    </source>
</evidence>
<keyword evidence="8" id="KW-1185">Reference proteome</keyword>
<feature type="transmembrane region" description="Helical" evidence="5">
    <location>
        <begin position="194"/>
        <end position="213"/>
    </location>
</feature>
<feature type="transmembrane region" description="Helical" evidence="5">
    <location>
        <begin position="262"/>
        <end position="280"/>
    </location>
</feature>
<dbReference type="Proteomes" id="UP000004728">
    <property type="component" value="Unassembled WGS sequence"/>
</dbReference>
<dbReference type="RefSeq" id="WP_008065609.1">
    <property type="nucleotide sequence ID" value="NZ_AQWK01000001.1"/>
</dbReference>
<dbReference type="InterPro" id="IPR007016">
    <property type="entry name" value="O-antigen_ligase-rel_domated"/>
</dbReference>
<feature type="transmembrane region" description="Helical" evidence="5">
    <location>
        <begin position="343"/>
        <end position="371"/>
    </location>
</feature>
<comment type="subcellular location">
    <subcellularLocation>
        <location evidence="1">Membrane</location>
        <topology evidence="1">Multi-pass membrane protein</topology>
    </subcellularLocation>
</comment>
<evidence type="ECO:0000256" key="4">
    <source>
        <dbReference type="ARBA" id="ARBA00023136"/>
    </source>
</evidence>
<feature type="transmembrane region" description="Helical" evidence="5">
    <location>
        <begin position="136"/>
        <end position="154"/>
    </location>
</feature>
<evidence type="ECO:0000259" key="6">
    <source>
        <dbReference type="Pfam" id="PF04932"/>
    </source>
</evidence>